<evidence type="ECO:0000256" key="1">
    <source>
        <dbReference type="SAM" id="Phobius"/>
    </source>
</evidence>
<feature type="transmembrane region" description="Helical" evidence="1">
    <location>
        <begin position="188"/>
        <end position="208"/>
    </location>
</feature>
<keyword evidence="1" id="KW-0472">Membrane</keyword>
<evidence type="ECO:0000313" key="2">
    <source>
        <dbReference type="EMBL" id="OXA48638.1"/>
    </source>
</evidence>
<evidence type="ECO:0000313" key="3">
    <source>
        <dbReference type="Proteomes" id="UP000198287"/>
    </source>
</evidence>
<accession>A0A226DUE5</accession>
<comment type="caution">
    <text evidence="2">The sequence shown here is derived from an EMBL/GenBank/DDBJ whole genome shotgun (WGS) entry which is preliminary data.</text>
</comment>
<keyword evidence="1" id="KW-1133">Transmembrane helix</keyword>
<gene>
    <name evidence="2" type="ORF">Fcan01_16494</name>
</gene>
<dbReference type="EMBL" id="LNIX01000011">
    <property type="protein sequence ID" value="OXA48638.1"/>
    <property type="molecule type" value="Genomic_DNA"/>
</dbReference>
<dbReference type="AlphaFoldDB" id="A0A226DUE5"/>
<feature type="transmembrane region" description="Helical" evidence="1">
    <location>
        <begin position="140"/>
        <end position="161"/>
    </location>
</feature>
<name>A0A226DUE5_FOLCA</name>
<sequence>MVALPPKHKFLFATKFYDSFANYLTGTSNSAVESNYPVYMDSFLGLVDIVSSICTIRIPYSVDSLLFTVALGLWVPCKYFSEILENGNLEVKDILDMFEDLRVLSDLLNQVFNGLVVSFVLNTMLYYSIHLMDFVLAPSIIDRLVLTICLVGTTGTFYFAAESCANIQQELTAYPVGLCGGGMFTLDYSLVISVLNTIFTIFILCVQFQDKQ</sequence>
<proteinExistence type="predicted"/>
<protein>
    <submittedName>
        <fullName evidence="2">Uncharacterized protein</fullName>
    </submittedName>
</protein>
<keyword evidence="1" id="KW-0812">Transmembrane</keyword>
<feature type="transmembrane region" description="Helical" evidence="1">
    <location>
        <begin position="107"/>
        <end position="128"/>
    </location>
</feature>
<keyword evidence="3" id="KW-1185">Reference proteome</keyword>
<dbReference type="Proteomes" id="UP000198287">
    <property type="component" value="Unassembled WGS sequence"/>
</dbReference>
<reference evidence="2 3" key="1">
    <citation type="submission" date="2015-12" db="EMBL/GenBank/DDBJ databases">
        <title>The genome of Folsomia candida.</title>
        <authorList>
            <person name="Faddeeva A."/>
            <person name="Derks M.F."/>
            <person name="Anvar Y."/>
            <person name="Smit S."/>
            <person name="Van Straalen N."/>
            <person name="Roelofs D."/>
        </authorList>
    </citation>
    <scope>NUCLEOTIDE SEQUENCE [LARGE SCALE GENOMIC DNA]</scope>
    <source>
        <strain evidence="2 3">VU population</strain>
        <tissue evidence="2">Whole body</tissue>
    </source>
</reference>
<organism evidence="2 3">
    <name type="scientific">Folsomia candida</name>
    <name type="common">Springtail</name>
    <dbReference type="NCBI Taxonomy" id="158441"/>
    <lineage>
        <taxon>Eukaryota</taxon>
        <taxon>Metazoa</taxon>
        <taxon>Ecdysozoa</taxon>
        <taxon>Arthropoda</taxon>
        <taxon>Hexapoda</taxon>
        <taxon>Collembola</taxon>
        <taxon>Entomobryomorpha</taxon>
        <taxon>Isotomoidea</taxon>
        <taxon>Isotomidae</taxon>
        <taxon>Proisotominae</taxon>
        <taxon>Folsomia</taxon>
    </lineage>
</organism>